<evidence type="ECO:0000313" key="3">
    <source>
        <dbReference type="Proteomes" id="UP000190092"/>
    </source>
</evidence>
<evidence type="ECO:0008006" key="4">
    <source>
        <dbReference type="Google" id="ProtNLM"/>
    </source>
</evidence>
<dbReference type="OrthoDB" id="7238679at2"/>
<feature type="transmembrane region" description="Helical" evidence="1">
    <location>
        <begin position="350"/>
        <end position="369"/>
    </location>
</feature>
<feature type="transmembrane region" description="Helical" evidence="1">
    <location>
        <begin position="84"/>
        <end position="105"/>
    </location>
</feature>
<keyword evidence="1" id="KW-0472">Membrane</keyword>
<dbReference type="RefSeq" id="WP_085935916.1">
    <property type="nucleotide sequence ID" value="NZ_FUWJ01000006.1"/>
</dbReference>
<feature type="transmembrane region" description="Helical" evidence="1">
    <location>
        <begin position="407"/>
        <end position="423"/>
    </location>
</feature>
<dbReference type="AlphaFoldDB" id="A0A1T4S0A3"/>
<feature type="transmembrane region" description="Helical" evidence="1">
    <location>
        <begin position="39"/>
        <end position="72"/>
    </location>
</feature>
<feature type="transmembrane region" description="Helical" evidence="1">
    <location>
        <begin position="375"/>
        <end position="400"/>
    </location>
</feature>
<feature type="transmembrane region" description="Helical" evidence="1">
    <location>
        <begin position="111"/>
        <end position="130"/>
    </location>
</feature>
<reference evidence="3" key="1">
    <citation type="submission" date="2017-02" db="EMBL/GenBank/DDBJ databases">
        <authorList>
            <person name="Varghese N."/>
            <person name="Submissions S."/>
        </authorList>
    </citation>
    <scope>NUCLEOTIDE SEQUENCE [LARGE SCALE GENOMIC DNA]</scope>
    <source>
        <strain evidence="3">ATCC 27094</strain>
    </source>
</reference>
<evidence type="ECO:0000256" key="1">
    <source>
        <dbReference type="SAM" id="Phobius"/>
    </source>
</evidence>
<feature type="transmembrane region" description="Helical" evidence="1">
    <location>
        <begin position="137"/>
        <end position="165"/>
    </location>
</feature>
<keyword evidence="3" id="KW-1185">Reference proteome</keyword>
<keyword evidence="1" id="KW-1133">Transmembrane helix</keyword>
<keyword evidence="1" id="KW-0812">Transmembrane</keyword>
<proteinExistence type="predicted"/>
<dbReference type="STRING" id="225324.SAMN02745126_04243"/>
<dbReference type="EMBL" id="FUWJ01000006">
    <property type="protein sequence ID" value="SKA21674.1"/>
    <property type="molecule type" value="Genomic_DNA"/>
</dbReference>
<gene>
    <name evidence="2" type="ORF">SAMN02745126_04243</name>
</gene>
<organism evidence="2 3">
    <name type="scientific">Enhydrobacter aerosaccus</name>
    <dbReference type="NCBI Taxonomy" id="225324"/>
    <lineage>
        <taxon>Bacteria</taxon>
        <taxon>Pseudomonadati</taxon>
        <taxon>Pseudomonadota</taxon>
        <taxon>Alphaproteobacteria</taxon>
        <taxon>Hyphomicrobiales</taxon>
        <taxon>Enhydrobacter</taxon>
    </lineage>
</organism>
<accession>A0A1T4S0A3</accession>
<name>A0A1T4S0A3_9HYPH</name>
<dbReference type="Proteomes" id="UP000190092">
    <property type="component" value="Unassembled WGS sequence"/>
</dbReference>
<sequence length="440" mass="48561">MLAGAILAWAALVNGYPLLFNDSARYIDGGIRRFIPSEAPIFYGAFLIPFHLNGITLWAVPVVQGILVAYVLHATARAFGLLDARGFLLITAFLALFTALPWFISFVMPDVFTGICVLTLFALFRGWPIFGILERLILAGIAFVGLASHVSHLVLGLVLAVLFGALHFFGRRAARPALLTVLCLPPLALGAILGLNLVAKGRLQLTQDGPVMLLARSYADGPAYEYLRDHCTERQWRLCYVWQRLPRDSDEFLWSMTDSAWTFVPGDVLRAEAGPIALAAMRDHPGETLVAAVRNTLRQLITFRAGVDFKSWPEESRINVIMQRFFPREHEQYVHSLQERGQLHLDGINHLYTIVVTLSVVGAIGLVLAMRDLLLAEFLITVAFSFLVNAAATGALSIVADRYQARLIWLAPLALAICLLAFHRQRVAALSHRSVLGGDV</sequence>
<evidence type="ECO:0000313" key="2">
    <source>
        <dbReference type="EMBL" id="SKA21674.1"/>
    </source>
</evidence>
<protein>
    <recommendedName>
        <fullName evidence="4">Dolichyl-phosphate-mannose-protein mannosyltransferase</fullName>
    </recommendedName>
</protein>
<feature type="transmembrane region" description="Helical" evidence="1">
    <location>
        <begin position="177"/>
        <end position="198"/>
    </location>
</feature>